<dbReference type="EMBL" id="QXGA01003149">
    <property type="protein sequence ID" value="KAE9086925.1"/>
    <property type="molecule type" value="Genomic_DNA"/>
</dbReference>
<dbReference type="Gene3D" id="3.30.420.10">
    <property type="entry name" value="Ribonuclease H-like superfamily/Ribonuclease H"/>
    <property type="match status" value="1"/>
</dbReference>
<dbReference type="GO" id="GO:0003676">
    <property type="term" value="F:nucleic acid binding"/>
    <property type="evidence" value="ECO:0007669"/>
    <property type="project" value="InterPro"/>
</dbReference>
<dbReference type="Proteomes" id="UP000440732">
    <property type="component" value="Unassembled WGS sequence"/>
</dbReference>
<evidence type="ECO:0000313" key="2">
    <source>
        <dbReference type="EMBL" id="KAE9086925.1"/>
    </source>
</evidence>
<protein>
    <recommendedName>
        <fullName evidence="1">RNase H type-1 domain-containing protein</fullName>
    </recommendedName>
</protein>
<dbReference type="InterPro" id="IPR002156">
    <property type="entry name" value="RNaseH_domain"/>
</dbReference>
<dbReference type="PROSITE" id="PS50879">
    <property type="entry name" value="RNASE_H_1"/>
    <property type="match status" value="1"/>
</dbReference>
<reference evidence="2 3" key="1">
    <citation type="submission" date="2018-08" db="EMBL/GenBank/DDBJ databases">
        <title>Genomic investigation of the strawberry pathogen Phytophthora fragariae indicates pathogenicity is determined by transcriptional variation in three key races.</title>
        <authorList>
            <person name="Adams T.M."/>
            <person name="Armitage A.D."/>
            <person name="Sobczyk M.K."/>
            <person name="Bates H.J."/>
            <person name="Dunwell J.M."/>
            <person name="Nellist C.F."/>
            <person name="Harrison R.J."/>
        </authorList>
    </citation>
    <scope>NUCLEOTIDE SEQUENCE [LARGE SCALE GENOMIC DNA]</scope>
    <source>
        <strain evidence="2 3">NOV-5</strain>
    </source>
</reference>
<name>A0A6A3QZW6_9STRA</name>
<dbReference type="GO" id="GO:0004523">
    <property type="term" value="F:RNA-DNA hybrid ribonuclease activity"/>
    <property type="evidence" value="ECO:0007669"/>
    <property type="project" value="InterPro"/>
</dbReference>
<feature type="non-terminal residue" evidence="2">
    <location>
        <position position="48"/>
    </location>
</feature>
<dbReference type="AlphaFoldDB" id="A0A6A3QZW6"/>
<comment type="caution">
    <text evidence="2">The sequence shown here is derived from an EMBL/GenBank/DDBJ whole genome shotgun (WGS) entry which is preliminary data.</text>
</comment>
<dbReference type="InterPro" id="IPR036397">
    <property type="entry name" value="RNaseH_sf"/>
</dbReference>
<gene>
    <name evidence="2" type="ORF">PF006_g25918</name>
</gene>
<dbReference type="SUPFAM" id="SSF53098">
    <property type="entry name" value="Ribonuclease H-like"/>
    <property type="match status" value="1"/>
</dbReference>
<sequence>MEAQGFILEDVTVNDAEYNGLLKGLQMAREKDITELVVVGDSRIVIQQ</sequence>
<organism evidence="2 3">
    <name type="scientific">Phytophthora fragariae</name>
    <dbReference type="NCBI Taxonomy" id="53985"/>
    <lineage>
        <taxon>Eukaryota</taxon>
        <taxon>Sar</taxon>
        <taxon>Stramenopiles</taxon>
        <taxon>Oomycota</taxon>
        <taxon>Peronosporomycetes</taxon>
        <taxon>Peronosporales</taxon>
        <taxon>Peronosporaceae</taxon>
        <taxon>Phytophthora</taxon>
    </lineage>
</organism>
<dbReference type="InterPro" id="IPR012337">
    <property type="entry name" value="RNaseH-like_sf"/>
</dbReference>
<dbReference type="Pfam" id="PF13456">
    <property type="entry name" value="RVT_3"/>
    <property type="match status" value="1"/>
</dbReference>
<evidence type="ECO:0000313" key="3">
    <source>
        <dbReference type="Proteomes" id="UP000440732"/>
    </source>
</evidence>
<feature type="domain" description="RNase H type-1" evidence="1">
    <location>
        <begin position="1"/>
        <end position="48"/>
    </location>
</feature>
<accession>A0A6A3QZW6</accession>
<evidence type="ECO:0000259" key="1">
    <source>
        <dbReference type="PROSITE" id="PS50879"/>
    </source>
</evidence>
<proteinExistence type="predicted"/>